<keyword evidence="4 5" id="KW-0472">Membrane</keyword>
<dbReference type="CDD" id="cd17312">
    <property type="entry name" value="MFS_OPA_SLC37"/>
    <property type="match status" value="1"/>
</dbReference>
<feature type="transmembrane region" description="Helical" evidence="5">
    <location>
        <begin position="23"/>
        <end position="41"/>
    </location>
</feature>
<evidence type="ECO:0000313" key="7">
    <source>
        <dbReference type="EMBL" id="SAK82032.1"/>
    </source>
</evidence>
<evidence type="ECO:0000256" key="2">
    <source>
        <dbReference type="ARBA" id="ARBA00022692"/>
    </source>
</evidence>
<dbReference type="STRING" id="1777137.AWB76_05590"/>
<dbReference type="PROSITE" id="PS50850">
    <property type="entry name" value="MFS"/>
    <property type="match status" value="1"/>
</dbReference>
<name>A0A158CIC5_9BURK</name>
<evidence type="ECO:0000256" key="5">
    <source>
        <dbReference type="SAM" id="Phobius"/>
    </source>
</evidence>
<dbReference type="InterPro" id="IPR000849">
    <property type="entry name" value="Sugar_P_transporter"/>
</dbReference>
<comment type="subcellular location">
    <subcellularLocation>
        <location evidence="1">Endomembrane system</location>
        <topology evidence="1">Multi-pass membrane protein</topology>
    </subcellularLocation>
</comment>
<keyword evidence="8" id="KW-1185">Reference proteome</keyword>
<protein>
    <submittedName>
        <fullName evidence="7">Major facilitator transporter</fullName>
    </submittedName>
</protein>
<feature type="transmembrane region" description="Helical" evidence="5">
    <location>
        <begin position="287"/>
        <end position="305"/>
    </location>
</feature>
<keyword evidence="2 5" id="KW-0812">Transmembrane</keyword>
<dbReference type="GO" id="GO:0012505">
    <property type="term" value="C:endomembrane system"/>
    <property type="evidence" value="ECO:0007669"/>
    <property type="project" value="UniProtKB-SubCell"/>
</dbReference>
<evidence type="ECO:0000256" key="3">
    <source>
        <dbReference type="ARBA" id="ARBA00022989"/>
    </source>
</evidence>
<dbReference type="Gene3D" id="1.20.1250.20">
    <property type="entry name" value="MFS general substrate transporter like domains"/>
    <property type="match status" value="2"/>
</dbReference>
<dbReference type="OrthoDB" id="9766638at2"/>
<feature type="transmembrane region" description="Helical" evidence="5">
    <location>
        <begin position="408"/>
        <end position="427"/>
    </location>
</feature>
<dbReference type="Pfam" id="PF07690">
    <property type="entry name" value="MFS_1"/>
    <property type="match status" value="1"/>
</dbReference>
<dbReference type="InterPro" id="IPR036259">
    <property type="entry name" value="MFS_trans_sf"/>
</dbReference>
<feature type="transmembrane region" description="Helical" evidence="5">
    <location>
        <begin position="61"/>
        <end position="80"/>
    </location>
</feature>
<keyword evidence="3 5" id="KW-1133">Transmembrane helix</keyword>
<sequence length="429" mass="47285">MPSDTPDVLQYSSVRSATTFTQYRWRALIGVTFCYLFYYTGRQTLGFAVVGIQHDYGLSKYELGWISATMLWCYAGGQFINGNLGDKLGGKTMMIAGAVLSLAANWLFSFGHTFPFFLLAWGLNGYFQSMGFAPGSRLLSNWWDHKHRGFVYGVYVGFSGFSSTLAYIFPVLIVGTMQLGWVWIFRLAPLSMLIGAMVLLLFVSERPRARDLAVADHSTEAAPPEEPADDMTSAQRYALVMKNWRLYITGLAIGFQNAARYALVVWVPVHFLGIDWKTSSTLIDPKWITVALPVGMALGSLSNSWISDALFQGRRYLAIVSYMILACMTAIFMMFIPHGSMVAIAFLFLCGFFVFGPASSFWALCPDLFGRRAAGTATGVLNTMSYMFAGVGEPVIGRIIDVTGHTSIIFPIVAGLCAASAVLSMLIKR</sequence>
<dbReference type="GO" id="GO:0061513">
    <property type="term" value="F:glucose 6-phosphate:phosphate antiporter activity"/>
    <property type="evidence" value="ECO:0007669"/>
    <property type="project" value="TreeGrafter"/>
</dbReference>
<organism evidence="7 8">
    <name type="scientific">Caballeronia temeraria</name>
    <dbReference type="NCBI Taxonomy" id="1777137"/>
    <lineage>
        <taxon>Bacteria</taxon>
        <taxon>Pseudomonadati</taxon>
        <taxon>Pseudomonadota</taxon>
        <taxon>Betaproteobacteria</taxon>
        <taxon>Burkholderiales</taxon>
        <taxon>Burkholderiaceae</taxon>
        <taxon>Caballeronia</taxon>
    </lineage>
</organism>
<dbReference type="RefSeq" id="WP_082864551.1">
    <property type="nucleotide sequence ID" value="NZ_FCOI02000024.1"/>
</dbReference>
<evidence type="ECO:0000313" key="8">
    <source>
        <dbReference type="Proteomes" id="UP000054624"/>
    </source>
</evidence>
<feature type="transmembrane region" description="Helical" evidence="5">
    <location>
        <begin position="246"/>
        <end position="267"/>
    </location>
</feature>
<feature type="transmembrane region" description="Helical" evidence="5">
    <location>
        <begin position="181"/>
        <end position="203"/>
    </location>
</feature>
<feature type="transmembrane region" description="Helical" evidence="5">
    <location>
        <begin position="154"/>
        <end position="175"/>
    </location>
</feature>
<feature type="domain" description="Major facilitator superfamily (MFS) profile" evidence="6">
    <location>
        <begin position="27"/>
        <end position="429"/>
    </location>
</feature>
<feature type="transmembrane region" description="Helical" evidence="5">
    <location>
        <begin position="377"/>
        <end position="396"/>
    </location>
</feature>
<dbReference type="PIRSF" id="PIRSF002808">
    <property type="entry name" value="Hexose_phosphate_transp"/>
    <property type="match status" value="1"/>
</dbReference>
<dbReference type="PANTHER" id="PTHR43826">
    <property type="entry name" value="GLUCOSE-6-PHOSPHATE EXCHANGER SLC37A4"/>
    <property type="match status" value="1"/>
</dbReference>
<feature type="transmembrane region" description="Helical" evidence="5">
    <location>
        <begin position="317"/>
        <end position="336"/>
    </location>
</feature>
<dbReference type="AlphaFoldDB" id="A0A158CIC5"/>
<evidence type="ECO:0000259" key="6">
    <source>
        <dbReference type="PROSITE" id="PS50850"/>
    </source>
</evidence>
<dbReference type="PANTHER" id="PTHR43826:SF7">
    <property type="entry name" value="PROTEIN UHPC, PUTATIVE-RELATED"/>
    <property type="match status" value="1"/>
</dbReference>
<evidence type="ECO:0000256" key="1">
    <source>
        <dbReference type="ARBA" id="ARBA00004127"/>
    </source>
</evidence>
<gene>
    <name evidence="7" type="ORF">AWB76_05590</name>
</gene>
<proteinExistence type="predicted"/>
<accession>A0A158CIC5</accession>
<dbReference type="EMBL" id="FCOI02000024">
    <property type="protein sequence ID" value="SAK82032.1"/>
    <property type="molecule type" value="Genomic_DNA"/>
</dbReference>
<dbReference type="InterPro" id="IPR011701">
    <property type="entry name" value="MFS"/>
</dbReference>
<dbReference type="InterPro" id="IPR020846">
    <property type="entry name" value="MFS_dom"/>
</dbReference>
<dbReference type="GO" id="GO:0005886">
    <property type="term" value="C:plasma membrane"/>
    <property type="evidence" value="ECO:0007669"/>
    <property type="project" value="TreeGrafter"/>
</dbReference>
<evidence type="ECO:0000256" key="4">
    <source>
        <dbReference type="ARBA" id="ARBA00023136"/>
    </source>
</evidence>
<feature type="transmembrane region" description="Helical" evidence="5">
    <location>
        <begin position="342"/>
        <end position="365"/>
    </location>
</feature>
<dbReference type="InterPro" id="IPR051337">
    <property type="entry name" value="OPA_Antiporter"/>
</dbReference>
<dbReference type="GO" id="GO:0035435">
    <property type="term" value="P:phosphate ion transmembrane transport"/>
    <property type="evidence" value="ECO:0007669"/>
    <property type="project" value="TreeGrafter"/>
</dbReference>
<reference evidence="8" key="1">
    <citation type="submission" date="2016-01" db="EMBL/GenBank/DDBJ databases">
        <authorList>
            <person name="Peeters Charlotte."/>
        </authorList>
    </citation>
    <scope>NUCLEOTIDE SEQUENCE [LARGE SCALE GENOMIC DNA]</scope>
</reference>
<dbReference type="Proteomes" id="UP000054624">
    <property type="component" value="Unassembled WGS sequence"/>
</dbReference>
<dbReference type="SUPFAM" id="SSF103473">
    <property type="entry name" value="MFS general substrate transporter"/>
    <property type="match status" value="1"/>
</dbReference>